<evidence type="ECO:0000313" key="1">
    <source>
        <dbReference type="EMBL" id="KKN80257.1"/>
    </source>
</evidence>
<protein>
    <recommendedName>
        <fullName evidence="2">T4 bacteriophage base plate protein</fullName>
    </recommendedName>
</protein>
<accession>A0A0F9TZ22</accession>
<sequence>MSESPATNGYPADLPSGGRYYESGKSRVVLTHIRGGQEALLADANPQTFPEVTDQVLQQLVSDLPVEDWGDMLIGDKYALLFYLREISYPGKPYSFDVTCPRCNFDNALNFDIKKDIDMREGTEAPEPFTVDLPMSGKTVALRLMRVRDEREMTRFVRKERRENPGQGDPGYLYSIARGIQAVDGESVELDVALKFVKEGAAMDNTELKDCLDDHDVGPELEVEFNCQSCKGYWHQMMPLGADFFRPGSTKRRRSKR</sequence>
<organism evidence="1">
    <name type="scientific">marine sediment metagenome</name>
    <dbReference type="NCBI Taxonomy" id="412755"/>
    <lineage>
        <taxon>unclassified sequences</taxon>
        <taxon>metagenomes</taxon>
        <taxon>ecological metagenomes</taxon>
    </lineage>
</organism>
<dbReference type="EMBL" id="LAZR01000234">
    <property type="protein sequence ID" value="KKN80257.1"/>
    <property type="molecule type" value="Genomic_DNA"/>
</dbReference>
<proteinExistence type="predicted"/>
<reference evidence="1" key="1">
    <citation type="journal article" date="2015" name="Nature">
        <title>Complex archaea that bridge the gap between prokaryotes and eukaryotes.</title>
        <authorList>
            <person name="Spang A."/>
            <person name="Saw J.H."/>
            <person name="Jorgensen S.L."/>
            <person name="Zaremba-Niedzwiedzka K."/>
            <person name="Martijn J."/>
            <person name="Lind A.E."/>
            <person name="van Eijk R."/>
            <person name="Schleper C."/>
            <person name="Guy L."/>
            <person name="Ettema T.J."/>
        </authorList>
    </citation>
    <scope>NUCLEOTIDE SEQUENCE</scope>
</reference>
<dbReference type="InterPro" id="IPR024364">
    <property type="entry name" value="Baseplate_phage_T4-like"/>
</dbReference>
<dbReference type="Pfam" id="PF12322">
    <property type="entry name" value="T4_baseplate"/>
    <property type="match status" value="1"/>
</dbReference>
<evidence type="ECO:0008006" key="2">
    <source>
        <dbReference type="Google" id="ProtNLM"/>
    </source>
</evidence>
<comment type="caution">
    <text evidence="1">The sequence shown here is derived from an EMBL/GenBank/DDBJ whole genome shotgun (WGS) entry which is preliminary data.</text>
</comment>
<gene>
    <name evidence="1" type="ORF">LCGC14_0332260</name>
</gene>
<name>A0A0F9TZ22_9ZZZZ</name>
<dbReference type="AlphaFoldDB" id="A0A0F9TZ22"/>